<dbReference type="Proteomes" id="UP000712600">
    <property type="component" value="Unassembled WGS sequence"/>
</dbReference>
<reference evidence="1" key="1">
    <citation type="submission" date="2019-12" db="EMBL/GenBank/DDBJ databases">
        <title>Genome sequencing and annotation of Brassica cretica.</title>
        <authorList>
            <person name="Studholme D.J."/>
            <person name="Sarris P."/>
        </authorList>
    </citation>
    <scope>NUCLEOTIDE SEQUENCE</scope>
    <source>
        <strain evidence="1">PFS-109/04</strain>
        <tissue evidence="1">Leaf</tissue>
    </source>
</reference>
<evidence type="ECO:0000313" key="1">
    <source>
        <dbReference type="EMBL" id="KAF3538628.1"/>
    </source>
</evidence>
<sequence length="148" mass="17006">MINGERETRLVAQDQDPYEVLDAKRIQLAYRNPEMTQHTDDGLEDREPQTAMHYECLVTSKEALRWTTSALSTASEIRQLLLFVLIGDFFLFCHWFFERGAFPSRSASGPSRMSVDVLVGVVGAEDFQSSPFRWEISRKDFDRKVVPA</sequence>
<comment type="caution">
    <text evidence="1">The sequence shown here is derived from an EMBL/GenBank/DDBJ whole genome shotgun (WGS) entry which is preliminary data.</text>
</comment>
<organism evidence="1 2">
    <name type="scientific">Brassica cretica</name>
    <name type="common">Mustard</name>
    <dbReference type="NCBI Taxonomy" id="69181"/>
    <lineage>
        <taxon>Eukaryota</taxon>
        <taxon>Viridiplantae</taxon>
        <taxon>Streptophyta</taxon>
        <taxon>Embryophyta</taxon>
        <taxon>Tracheophyta</taxon>
        <taxon>Spermatophyta</taxon>
        <taxon>Magnoliopsida</taxon>
        <taxon>eudicotyledons</taxon>
        <taxon>Gunneridae</taxon>
        <taxon>Pentapetalae</taxon>
        <taxon>rosids</taxon>
        <taxon>malvids</taxon>
        <taxon>Brassicales</taxon>
        <taxon>Brassicaceae</taxon>
        <taxon>Brassiceae</taxon>
        <taxon>Brassica</taxon>
    </lineage>
</organism>
<dbReference type="EMBL" id="QGKX02001290">
    <property type="protein sequence ID" value="KAF3538628.1"/>
    <property type="molecule type" value="Genomic_DNA"/>
</dbReference>
<gene>
    <name evidence="1" type="ORF">F2Q69_00021879</name>
</gene>
<dbReference type="AlphaFoldDB" id="A0A8S9QIZ0"/>
<protein>
    <submittedName>
        <fullName evidence="1">Uncharacterized protein</fullName>
    </submittedName>
</protein>
<proteinExistence type="predicted"/>
<accession>A0A8S9QIZ0</accession>
<evidence type="ECO:0000313" key="2">
    <source>
        <dbReference type="Proteomes" id="UP000712600"/>
    </source>
</evidence>
<name>A0A8S9QIZ0_BRACR</name>